<dbReference type="EMBL" id="WTPW01000414">
    <property type="protein sequence ID" value="KAF0513782.1"/>
    <property type="molecule type" value="Genomic_DNA"/>
</dbReference>
<dbReference type="PANTHER" id="PTHR13146:SF0">
    <property type="entry name" value="SOLUTE CARRIER FAMILY 35 MEMBER F6"/>
    <property type="match status" value="1"/>
</dbReference>
<reference evidence="8 9" key="1">
    <citation type="journal article" date="2019" name="Environ. Microbiol.">
        <title>At the nexus of three kingdoms: the genome of the mycorrhizal fungus Gigaspora margarita provides insights into plant, endobacterial and fungal interactions.</title>
        <authorList>
            <person name="Venice F."/>
            <person name="Ghignone S."/>
            <person name="Salvioli di Fossalunga A."/>
            <person name="Amselem J."/>
            <person name="Novero M."/>
            <person name="Xianan X."/>
            <person name="Sedzielewska Toro K."/>
            <person name="Morin E."/>
            <person name="Lipzen A."/>
            <person name="Grigoriev I.V."/>
            <person name="Henrissat B."/>
            <person name="Martin F.M."/>
            <person name="Bonfante P."/>
        </authorList>
    </citation>
    <scope>NUCLEOTIDE SEQUENCE [LARGE SCALE GENOMIC DNA]</scope>
    <source>
        <strain evidence="8 9">BEG34</strain>
    </source>
</reference>
<dbReference type="GO" id="GO:0055085">
    <property type="term" value="P:transmembrane transport"/>
    <property type="evidence" value="ECO:0007669"/>
    <property type="project" value="InterPro"/>
</dbReference>
<keyword evidence="5 7" id="KW-1133">Transmembrane helix</keyword>
<dbReference type="Proteomes" id="UP000439903">
    <property type="component" value="Unassembled WGS sequence"/>
</dbReference>
<feature type="transmembrane region" description="Helical" evidence="7">
    <location>
        <begin position="47"/>
        <end position="65"/>
    </location>
</feature>
<feature type="transmembrane region" description="Helical" evidence="7">
    <location>
        <begin position="215"/>
        <end position="234"/>
    </location>
</feature>
<evidence type="ECO:0000313" key="8">
    <source>
        <dbReference type="EMBL" id="KAF0513782.1"/>
    </source>
</evidence>
<dbReference type="PANTHER" id="PTHR13146">
    <property type="match status" value="1"/>
</dbReference>
<dbReference type="GO" id="GO:0016020">
    <property type="term" value="C:membrane"/>
    <property type="evidence" value="ECO:0007669"/>
    <property type="project" value="UniProtKB-SubCell"/>
</dbReference>
<evidence type="ECO:0000256" key="6">
    <source>
        <dbReference type="ARBA" id="ARBA00023136"/>
    </source>
</evidence>
<keyword evidence="6 7" id="KW-0472">Membrane</keyword>
<evidence type="ECO:0000256" key="1">
    <source>
        <dbReference type="ARBA" id="ARBA00004141"/>
    </source>
</evidence>
<accession>A0A8H4ELR9</accession>
<organism evidence="8 9">
    <name type="scientific">Gigaspora margarita</name>
    <dbReference type="NCBI Taxonomy" id="4874"/>
    <lineage>
        <taxon>Eukaryota</taxon>
        <taxon>Fungi</taxon>
        <taxon>Fungi incertae sedis</taxon>
        <taxon>Mucoromycota</taxon>
        <taxon>Glomeromycotina</taxon>
        <taxon>Glomeromycetes</taxon>
        <taxon>Diversisporales</taxon>
        <taxon>Gigasporaceae</taxon>
        <taxon>Gigaspora</taxon>
    </lineage>
</organism>
<dbReference type="OrthoDB" id="29773at2759"/>
<sequence length="257" mass="29316">MDLCNTTLLYVGLISTSVSIYQMLRGAAILFTGSFSVMFLRRRLYAYHWFSLLLLSLGILVVGLSSIRRSTLEQSNAFLGIIYILFAQIFNAAQLVLEEKIMIVCQITPLKAVSYEGIFGLMTVFFGMIILHLMIGISHPGEFFDVQSGWQQIINFRQIWLTGIASCICVPFFNFFALTFTRNVNSISRSTVDACRILFTWMVSLFLGWETFSWLQVIGFMILIFGTFIFNDVIQLPPCFILPKDFTAENQPLIEDH</sequence>
<protein>
    <submittedName>
        <fullName evidence="8">Integral membrane protein</fullName>
    </submittedName>
</protein>
<evidence type="ECO:0000313" key="9">
    <source>
        <dbReference type="Proteomes" id="UP000439903"/>
    </source>
</evidence>
<gene>
    <name evidence="8" type="ORF">F8M41_017736</name>
</gene>
<keyword evidence="9" id="KW-1185">Reference proteome</keyword>
<comment type="subcellular location">
    <subcellularLocation>
        <location evidence="1">Membrane</location>
        <topology evidence="1">Multi-pass membrane protein</topology>
    </subcellularLocation>
</comment>
<keyword evidence="3" id="KW-0762">Sugar transport</keyword>
<feature type="transmembrane region" description="Helical" evidence="7">
    <location>
        <begin position="118"/>
        <end position="139"/>
    </location>
</feature>
<dbReference type="InterPro" id="IPR013657">
    <property type="entry name" value="SCL35B1-4/HUT1"/>
</dbReference>
<dbReference type="AlphaFoldDB" id="A0A8H4ELR9"/>
<feature type="transmembrane region" description="Helical" evidence="7">
    <location>
        <begin position="159"/>
        <end position="180"/>
    </location>
</feature>
<feature type="transmembrane region" description="Helical" evidence="7">
    <location>
        <begin position="77"/>
        <end position="97"/>
    </location>
</feature>
<dbReference type="Pfam" id="PF08449">
    <property type="entry name" value="UAA"/>
    <property type="match status" value="1"/>
</dbReference>
<evidence type="ECO:0000256" key="4">
    <source>
        <dbReference type="ARBA" id="ARBA00022692"/>
    </source>
</evidence>
<evidence type="ECO:0000256" key="7">
    <source>
        <dbReference type="SAM" id="Phobius"/>
    </source>
</evidence>
<evidence type="ECO:0000256" key="5">
    <source>
        <dbReference type="ARBA" id="ARBA00022989"/>
    </source>
</evidence>
<dbReference type="SUPFAM" id="SSF103481">
    <property type="entry name" value="Multidrug resistance efflux transporter EmrE"/>
    <property type="match status" value="1"/>
</dbReference>
<dbReference type="InterPro" id="IPR037185">
    <property type="entry name" value="EmrE-like"/>
</dbReference>
<name>A0A8H4ELR9_GIGMA</name>
<keyword evidence="4 7" id="KW-0812">Transmembrane</keyword>
<keyword evidence="2" id="KW-0813">Transport</keyword>
<proteinExistence type="predicted"/>
<evidence type="ECO:0000256" key="2">
    <source>
        <dbReference type="ARBA" id="ARBA00022448"/>
    </source>
</evidence>
<comment type="caution">
    <text evidence="8">The sequence shown here is derived from an EMBL/GenBank/DDBJ whole genome shotgun (WGS) entry which is preliminary data.</text>
</comment>
<evidence type="ECO:0000256" key="3">
    <source>
        <dbReference type="ARBA" id="ARBA00022597"/>
    </source>
</evidence>